<proteinExistence type="predicted"/>
<name>A0A0T6DSD3_9GAMM</name>
<gene>
    <name evidence="1" type="ORF">AS194_07225</name>
</gene>
<organism evidence="1 2">
    <name type="scientific">Psychrobacter piscatorii</name>
    <dbReference type="NCBI Taxonomy" id="554343"/>
    <lineage>
        <taxon>Bacteria</taxon>
        <taxon>Pseudomonadati</taxon>
        <taxon>Pseudomonadota</taxon>
        <taxon>Gammaproteobacteria</taxon>
        <taxon>Moraxellales</taxon>
        <taxon>Moraxellaceae</taxon>
        <taxon>Psychrobacter</taxon>
    </lineage>
</organism>
<evidence type="ECO:0000313" key="1">
    <source>
        <dbReference type="EMBL" id="KRU22787.1"/>
    </source>
</evidence>
<dbReference type="AlphaFoldDB" id="A0A0T6DSD3"/>
<comment type="caution">
    <text evidence="1">The sequence shown here is derived from an EMBL/GenBank/DDBJ whole genome shotgun (WGS) entry which is preliminary data.</text>
</comment>
<protein>
    <submittedName>
        <fullName evidence="1">Uncharacterized protein</fullName>
    </submittedName>
</protein>
<keyword evidence="2" id="KW-1185">Reference proteome</keyword>
<dbReference type="Proteomes" id="UP000051202">
    <property type="component" value="Unassembled WGS sequence"/>
</dbReference>
<accession>A0A0T6DSD3</accession>
<dbReference type="EMBL" id="LNDJ01000058">
    <property type="protein sequence ID" value="KRU22787.1"/>
    <property type="molecule type" value="Genomic_DNA"/>
</dbReference>
<evidence type="ECO:0000313" key="2">
    <source>
        <dbReference type="Proteomes" id="UP000051202"/>
    </source>
</evidence>
<reference evidence="1 2" key="1">
    <citation type="submission" date="2015-11" db="EMBL/GenBank/DDBJ databases">
        <title>Permanent draft genome of Psychrobacter piscatorii LQ58.</title>
        <authorList>
            <person name="Zhou M."/>
            <person name="Dong B."/>
            <person name="Liu Q."/>
        </authorList>
    </citation>
    <scope>NUCLEOTIDE SEQUENCE [LARGE SCALE GENOMIC DNA]</scope>
    <source>
        <strain evidence="1 2">LQ58</strain>
    </source>
</reference>
<sequence>MPLVHYSSTSGQGLFYTYPFNFSDLNESEILQGVNVQLKYENECIYFQYGPHKAVPLLPYGVSSWDKKNQTLKYFNVIYQVGDTISAGGTLTSKDNPNGYILKGLKTTPSDKCNLDKILVLFGLPDGRALHDK</sequence>